<dbReference type="OrthoDB" id="796745at2"/>
<accession>A0A1T5B178</accession>
<dbReference type="EMBL" id="FUYR01000001">
    <property type="protein sequence ID" value="SKB40730.1"/>
    <property type="molecule type" value="Genomic_DNA"/>
</dbReference>
<reference evidence="3" key="1">
    <citation type="submission" date="2017-02" db="EMBL/GenBank/DDBJ databases">
        <authorList>
            <person name="Varghese N."/>
            <person name="Submissions S."/>
        </authorList>
    </citation>
    <scope>NUCLEOTIDE SEQUENCE [LARGE SCALE GENOMIC DNA]</scope>
    <source>
        <strain evidence="3">DSM 22385</strain>
    </source>
</reference>
<gene>
    <name evidence="2" type="ORF">SAMN05661099_1179</name>
</gene>
<dbReference type="RefSeq" id="WP_079701686.1">
    <property type="nucleotide sequence ID" value="NZ_FUYR01000001.1"/>
</dbReference>
<sequence>MANFTKEDLAYPGYKHTAWPDDDPRLTGKPDSTMLNRNESYEMVYFINRYMSANNWKLKKTFQRLEAYLKDHKEKGKSHAFWRKDLAQNFKI</sequence>
<feature type="compositionally biased region" description="Basic and acidic residues" evidence="1">
    <location>
        <begin position="18"/>
        <end position="28"/>
    </location>
</feature>
<dbReference type="AlphaFoldDB" id="A0A1T5B178"/>
<name>A0A1T5B178_9SPHI</name>
<proteinExistence type="predicted"/>
<protein>
    <submittedName>
        <fullName evidence="2">Uncharacterized protein</fullName>
    </submittedName>
</protein>
<evidence type="ECO:0000256" key="1">
    <source>
        <dbReference type="SAM" id="MobiDB-lite"/>
    </source>
</evidence>
<organism evidence="2 3">
    <name type="scientific">Daejeonella lutea</name>
    <dbReference type="NCBI Taxonomy" id="572036"/>
    <lineage>
        <taxon>Bacteria</taxon>
        <taxon>Pseudomonadati</taxon>
        <taxon>Bacteroidota</taxon>
        <taxon>Sphingobacteriia</taxon>
        <taxon>Sphingobacteriales</taxon>
        <taxon>Sphingobacteriaceae</taxon>
        <taxon>Daejeonella</taxon>
    </lineage>
</organism>
<keyword evidence="3" id="KW-1185">Reference proteome</keyword>
<evidence type="ECO:0000313" key="2">
    <source>
        <dbReference type="EMBL" id="SKB40730.1"/>
    </source>
</evidence>
<evidence type="ECO:0000313" key="3">
    <source>
        <dbReference type="Proteomes" id="UP000189981"/>
    </source>
</evidence>
<dbReference type="Proteomes" id="UP000189981">
    <property type="component" value="Unassembled WGS sequence"/>
</dbReference>
<feature type="region of interest" description="Disordered" evidence="1">
    <location>
        <begin position="13"/>
        <end position="33"/>
    </location>
</feature>
<dbReference type="STRING" id="572036.SAMN05661099_1179"/>